<dbReference type="PANTHER" id="PTHR43289:SF34">
    <property type="entry name" value="SERINE_THREONINE-PROTEIN KINASE YBDM-RELATED"/>
    <property type="match status" value="1"/>
</dbReference>
<dbReference type="SMART" id="SM00220">
    <property type="entry name" value="S_TKc"/>
    <property type="match status" value="1"/>
</dbReference>
<dbReference type="RefSeq" id="WP_187818111.1">
    <property type="nucleotide sequence ID" value="NZ_JACTVJ010000020.1"/>
</dbReference>
<keyword evidence="4" id="KW-0067">ATP-binding</keyword>
<dbReference type="EMBL" id="JACTVJ010000020">
    <property type="protein sequence ID" value="MBC9717676.1"/>
    <property type="molecule type" value="Genomic_DNA"/>
</dbReference>
<reference evidence="6 7" key="1">
    <citation type="submission" date="2020-08" db="EMBL/GenBank/DDBJ databases">
        <title>Genemic of Streptomyces polyaspartic.</title>
        <authorList>
            <person name="Liu W."/>
        </authorList>
    </citation>
    <scope>NUCLEOTIDE SEQUENCE [LARGE SCALE GENOMIC DNA]</scope>
    <source>
        <strain evidence="6 7">TRM66268-LWL</strain>
    </source>
</reference>
<feature type="domain" description="Protein kinase" evidence="5">
    <location>
        <begin position="14"/>
        <end position="270"/>
    </location>
</feature>
<comment type="caution">
    <text evidence="6">The sequence shown here is derived from an EMBL/GenBank/DDBJ whole genome shotgun (WGS) entry which is preliminary data.</text>
</comment>
<evidence type="ECO:0000256" key="4">
    <source>
        <dbReference type="ARBA" id="ARBA00022840"/>
    </source>
</evidence>
<dbReference type="GO" id="GO:0004674">
    <property type="term" value="F:protein serine/threonine kinase activity"/>
    <property type="evidence" value="ECO:0007669"/>
    <property type="project" value="UniProtKB-KW"/>
</dbReference>
<protein>
    <submittedName>
        <fullName evidence="6">Serine/threonine protein kinase</fullName>
    </submittedName>
</protein>
<dbReference type="PANTHER" id="PTHR43289">
    <property type="entry name" value="MITOGEN-ACTIVATED PROTEIN KINASE KINASE KINASE 20-RELATED"/>
    <property type="match status" value="1"/>
</dbReference>
<dbReference type="SUPFAM" id="SSF56112">
    <property type="entry name" value="Protein kinase-like (PK-like)"/>
    <property type="match status" value="1"/>
</dbReference>
<dbReference type="InterPro" id="IPR000719">
    <property type="entry name" value="Prot_kinase_dom"/>
</dbReference>
<organism evidence="6 7">
    <name type="scientific">Streptomyces polyasparticus</name>
    <dbReference type="NCBI Taxonomy" id="2767826"/>
    <lineage>
        <taxon>Bacteria</taxon>
        <taxon>Bacillati</taxon>
        <taxon>Actinomycetota</taxon>
        <taxon>Actinomycetes</taxon>
        <taxon>Kitasatosporales</taxon>
        <taxon>Streptomycetaceae</taxon>
        <taxon>Streptomyces</taxon>
    </lineage>
</organism>
<keyword evidence="7" id="KW-1185">Reference proteome</keyword>
<evidence type="ECO:0000256" key="1">
    <source>
        <dbReference type="ARBA" id="ARBA00022679"/>
    </source>
</evidence>
<dbReference type="CDD" id="cd14014">
    <property type="entry name" value="STKc_PknB_like"/>
    <property type="match status" value="1"/>
</dbReference>
<evidence type="ECO:0000256" key="2">
    <source>
        <dbReference type="ARBA" id="ARBA00022741"/>
    </source>
</evidence>
<dbReference type="PROSITE" id="PS50011">
    <property type="entry name" value="PROTEIN_KINASE_DOM"/>
    <property type="match status" value="1"/>
</dbReference>
<dbReference type="Proteomes" id="UP000642284">
    <property type="component" value="Unassembled WGS sequence"/>
</dbReference>
<sequence>MRTPVSDPLRVGGYRIVGRLGSGGMGWVYLARSRAGRPVAVKVVRPELVADSAFRMRFAREVAAASAVSGAFTAAVVDADPDADLPWLATVYVPGPSLTEAVRSGGPLTEPYLRRLGAGLVEALMAIHAAGIVHRDLKPSNVLLAADGPRVIDFGISRIAGSSTITQAGIVMGTPPFMAPEQLSGDSVGPPTDVFALAGVLAYAATGRSPFGTGDQVALRVQTEPPDLAGAPEELCRLLLPCLAKDPAARPRLAPLLELLAPDDSAPPWPPPSVAADIRTRERDLDSRRGEDSRAAVVSVPSCLQSHAQALLDAGLTDAMVAGAVSHGPTGGR</sequence>
<dbReference type="InterPro" id="IPR011009">
    <property type="entry name" value="Kinase-like_dom_sf"/>
</dbReference>
<dbReference type="Pfam" id="PF00069">
    <property type="entry name" value="Pkinase"/>
    <property type="match status" value="1"/>
</dbReference>
<evidence type="ECO:0000313" key="6">
    <source>
        <dbReference type="EMBL" id="MBC9717676.1"/>
    </source>
</evidence>
<evidence type="ECO:0000259" key="5">
    <source>
        <dbReference type="PROSITE" id="PS50011"/>
    </source>
</evidence>
<evidence type="ECO:0000313" key="7">
    <source>
        <dbReference type="Proteomes" id="UP000642284"/>
    </source>
</evidence>
<dbReference type="PROSITE" id="PS00108">
    <property type="entry name" value="PROTEIN_KINASE_ST"/>
    <property type="match status" value="1"/>
</dbReference>
<gene>
    <name evidence="6" type="ORF">H9Y04_34605</name>
</gene>
<evidence type="ECO:0000256" key="3">
    <source>
        <dbReference type="ARBA" id="ARBA00022777"/>
    </source>
</evidence>
<keyword evidence="6" id="KW-0723">Serine/threonine-protein kinase</keyword>
<accession>A0ABR7SQA7</accession>
<name>A0ABR7SQA7_9ACTN</name>
<dbReference type="Gene3D" id="1.10.510.10">
    <property type="entry name" value="Transferase(Phosphotransferase) domain 1"/>
    <property type="match status" value="1"/>
</dbReference>
<proteinExistence type="predicted"/>
<keyword evidence="3 6" id="KW-0418">Kinase</keyword>
<keyword evidence="1" id="KW-0808">Transferase</keyword>
<keyword evidence="2" id="KW-0547">Nucleotide-binding</keyword>
<dbReference type="InterPro" id="IPR008271">
    <property type="entry name" value="Ser/Thr_kinase_AS"/>
</dbReference>
<dbReference type="Gene3D" id="3.30.200.20">
    <property type="entry name" value="Phosphorylase Kinase, domain 1"/>
    <property type="match status" value="1"/>
</dbReference>